<reference evidence="8 9" key="1">
    <citation type="submission" date="2023-11" db="EMBL/GenBank/DDBJ databases">
        <title>Halocaridina rubra genome assembly.</title>
        <authorList>
            <person name="Smith C."/>
        </authorList>
    </citation>
    <scope>NUCLEOTIDE SEQUENCE [LARGE SCALE GENOMIC DNA]</scope>
    <source>
        <strain evidence="8">EP-1</strain>
        <tissue evidence="8">Whole</tissue>
    </source>
</reference>
<dbReference type="InterPro" id="IPR018629">
    <property type="entry name" value="XK-rel"/>
</dbReference>
<evidence type="ECO:0000256" key="7">
    <source>
        <dbReference type="SAM" id="MobiDB-lite"/>
    </source>
</evidence>
<evidence type="ECO:0000256" key="6">
    <source>
        <dbReference type="RuleBase" id="RU910716"/>
    </source>
</evidence>
<evidence type="ECO:0000256" key="3">
    <source>
        <dbReference type="ARBA" id="ARBA00022692"/>
    </source>
</evidence>
<organism evidence="8 9">
    <name type="scientific">Halocaridina rubra</name>
    <name type="common">Hawaiian red shrimp</name>
    <dbReference type="NCBI Taxonomy" id="373956"/>
    <lineage>
        <taxon>Eukaryota</taxon>
        <taxon>Metazoa</taxon>
        <taxon>Ecdysozoa</taxon>
        <taxon>Arthropoda</taxon>
        <taxon>Crustacea</taxon>
        <taxon>Multicrustacea</taxon>
        <taxon>Malacostraca</taxon>
        <taxon>Eumalacostraca</taxon>
        <taxon>Eucarida</taxon>
        <taxon>Decapoda</taxon>
        <taxon>Pleocyemata</taxon>
        <taxon>Caridea</taxon>
        <taxon>Atyoidea</taxon>
        <taxon>Atyidae</taxon>
        <taxon>Halocaridina</taxon>
    </lineage>
</organism>
<evidence type="ECO:0000256" key="5">
    <source>
        <dbReference type="ARBA" id="ARBA00023136"/>
    </source>
</evidence>
<feature type="compositionally biased region" description="Polar residues" evidence="7">
    <location>
        <begin position="118"/>
        <end position="130"/>
    </location>
</feature>
<gene>
    <name evidence="8" type="ORF">SK128_002284</name>
</gene>
<evidence type="ECO:0000256" key="1">
    <source>
        <dbReference type="ARBA" id="ARBA00004141"/>
    </source>
</evidence>
<accession>A0AAN8XAG2</accession>
<feature type="transmembrane region" description="Helical" evidence="6">
    <location>
        <begin position="481"/>
        <end position="500"/>
    </location>
</feature>
<feature type="region of interest" description="Disordered" evidence="7">
    <location>
        <begin position="117"/>
        <end position="163"/>
    </location>
</feature>
<comment type="caution">
    <text evidence="8">The sequence shown here is derived from an EMBL/GenBank/DDBJ whole genome shotgun (WGS) entry which is preliminary data.</text>
</comment>
<feature type="transmembrane region" description="Helical" evidence="6">
    <location>
        <begin position="506"/>
        <end position="524"/>
    </location>
</feature>
<name>A0AAN8XAG2_HALRR</name>
<keyword evidence="3 6" id="KW-0812">Transmembrane</keyword>
<dbReference type="EMBL" id="JAXCGZ010009521">
    <property type="protein sequence ID" value="KAK7076888.1"/>
    <property type="molecule type" value="Genomic_DNA"/>
</dbReference>
<dbReference type="Proteomes" id="UP001381693">
    <property type="component" value="Unassembled WGS sequence"/>
</dbReference>
<dbReference type="GO" id="GO:0005886">
    <property type="term" value="C:plasma membrane"/>
    <property type="evidence" value="ECO:0007669"/>
    <property type="project" value="UniProtKB-ARBA"/>
</dbReference>
<evidence type="ECO:0000256" key="2">
    <source>
        <dbReference type="ARBA" id="ARBA00008789"/>
    </source>
</evidence>
<keyword evidence="5 6" id="KW-0472">Membrane</keyword>
<feature type="region of interest" description="Disordered" evidence="7">
    <location>
        <begin position="1"/>
        <end position="87"/>
    </location>
</feature>
<feature type="compositionally biased region" description="Polar residues" evidence="7">
    <location>
        <begin position="1"/>
        <end position="36"/>
    </location>
</feature>
<feature type="transmembrane region" description="Helical" evidence="6">
    <location>
        <begin position="252"/>
        <end position="273"/>
    </location>
</feature>
<dbReference type="AlphaFoldDB" id="A0AAN8XAG2"/>
<comment type="subcellular location">
    <subcellularLocation>
        <location evidence="1 6">Membrane</location>
        <topology evidence="1 6">Multi-pass membrane protein</topology>
    </subcellularLocation>
</comment>
<feature type="compositionally biased region" description="Polar residues" evidence="7">
    <location>
        <begin position="140"/>
        <end position="151"/>
    </location>
</feature>
<feature type="transmembrane region" description="Helical" evidence="6">
    <location>
        <begin position="439"/>
        <end position="460"/>
    </location>
</feature>
<evidence type="ECO:0000313" key="8">
    <source>
        <dbReference type="EMBL" id="KAK7076888.1"/>
    </source>
</evidence>
<protein>
    <recommendedName>
        <fullName evidence="6">XK-related protein</fullName>
    </recommendedName>
</protein>
<sequence length="539" mass="59614">MQVPTVSTSDNLQEISSLENSQSPAAGTAEAQTCGTEYTPFTEGPVDSKQDSSICDPNDKVGNGTTQGGKDGKNSSMSNANGQLIPENKVEAFKNEQCESTLQFVKSKVCEIPKENVTDSLTPDQNSLESKVQKEKSRDSAATNDHANQNGAPKDFLLKPPEDDDIGKKKRRAQLFLDIPSAQQSIPVLAVTPATGSIGHQSPLCGEEASISPNSCIQCLLTAKTVWTLLLTVLDQITDFMAIERFYRTGHIFFFVLSIIFYAFPILVMCTYATNVLRKKLEWTWLDCVLNYPLAPYWLILVNITNSLKNGRNHGRYDPNAIPSNSLEDILEDRKAMMTLHALEGTLEAIPQVYIQTAAYMAMPVTSRYDEVVARLPLTISVISASWSIVANLDVGTKNVFWGGIHRLFAATEVGVAMTTRAMVAGGLFLQFYPGLWEWIWLLPCLASIIVTWFTAFFSIRSFRRLLMPVKKALAIPPADLEGLCGLMPFLVTAMCLMPATYELLMYFIGFEFLAGLSWFCFTLPKEGNANIIPDIKFD</sequence>
<comment type="similarity">
    <text evidence="2 6">Belongs to the XK family.</text>
</comment>
<dbReference type="Pfam" id="PF09815">
    <property type="entry name" value="XK-related"/>
    <property type="match status" value="1"/>
</dbReference>
<keyword evidence="4 6" id="KW-1133">Transmembrane helix</keyword>
<evidence type="ECO:0000313" key="9">
    <source>
        <dbReference type="Proteomes" id="UP001381693"/>
    </source>
</evidence>
<keyword evidence="9" id="KW-1185">Reference proteome</keyword>
<proteinExistence type="inferred from homology"/>
<evidence type="ECO:0000256" key="4">
    <source>
        <dbReference type="ARBA" id="ARBA00022989"/>
    </source>
</evidence>